<accession>A0A1H6DVT3</accession>
<gene>
    <name evidence="1" type="ORF">SAMN05444390_11223</name>
</gene>
<dbReference type="Proteomes" id="UP000236745">
    <property type="component" value="Unassembled WGS sequence"/>
</dbReference>
<dbReference type="AlphaFoldDB" id="A0A1H6DVT3"/>
<keyword evidence="2" id="KW-1185">Reference proteome</keyword>
<name>A0A1H6DVT3_9GAMM</name>
<organism evidence="1 2">
    <name type="scientific">Marinobacterium lutimaris</name>
    <dbReference type="NCBI Taxonomy" id="568106"/>
    <lineage>
        <taxon>Bacteria</taxon>
        <taxon>Pseudomonadati</taxon>
        <taxon>Pseudomonadota</taxon>
        <taxon>Gammaproteobacteria</taxon>
        <taxon>Oceanospirillales</taxon>
        <taxon>Oceanospirillaceae</taxon>
        <taxon>Marinobacterium</taxon>
    </lineage>
</organism>
<dbReference type="EMBL" id="FNVQ01000012">
    <property type="protein sequence ID" value="SEG89462.1"/>
    <property type="molecule type" value="Genomic_DNA"/>
</dbReference>
<dbReference type="RefSeq" id="WP_104006007.1">
    <property type="nucleotide sequence ID" value="NZ_FNVQ01000012.1"/>
</dbReference>
<proteinExistence type="predicted"/>
<protein>
    <submittedName>
        <fullName evidence="1">Uncharacterized protein</fullName>
    </submittedName>
</protein>
<evidence type="ECO:0000313" key="1">
    <source>
        <dbReference type="EMBL" id="SEG89462.1"/>
    </source>
</evidence>
<evidence type="ECO:0000313" key="2">
    <source>
        <dbReference type="Proteomes" id="UP000236745"/>
    </source>
</evidence>
<sequence>MQDDITNFLMTLDLEQLLKIQVWVEQQTEERKQAKMAKRVLGPRGNLEEMAADAGLDISGLIRASKHY</sequence>
<reference evidence="1 2" key="1">
    <citation type="submission" date="2016-10" db="EMBL/GenBank/DDBJ databases">
        <authorList>
            <person name="de Groot N.N."/>
        </authorList>
    </citation>
    <scope>NUCLEOTIDE SEQUENCE [LARGE SCALE GENOMIC DNA]</scope>
    <source>
        <strain evidence="1 2">DSM 22012</strain>
    </source>
</reference>